<sequence>MEFDARDGIEAIAEYLRVLGYRRVEPDRNSSEFPPHTQDTGSGDDDYHSITTGAGEPLPYLNVNVPAQRQLALNVIAQIITFLCSEQQRATRSKGIVLWLVPTVDACNDILACLRDRAHEIHRHFDHWTLGSPNISTLGERIKKRDLLDALSIFVLRFPPTEQKEIRQLYDDIGGYGYESFFPDENLNYLHRRLLDRVPNLDHYEPTPGIPWDDVMIKTSLANVFRVTKPIAILDEWGGGTFNDEAIARACDLNPSLLVRFTPTPGRIVLREDNDSRG</sequence>
<organism evidence="2 3">
    <name type="scientific">Alicyclobacillus cycloheptanicus</name>
    <dbReference type="NCBI Taxonomy" id="1457"/>
    <lineage>
        <taxon>Bacteria</taxon>
        <taxon>Bacillati</taxon>
        <taxon>Bacillota</taxon>
        <taxon>Bacilli</taxon>
        <taxon>Bacillales</taxon>
        <taxon>Alicyclobacillaceae</taxon>
        <taxon>Alicyclobacillus</taxon>
    </lineage>
</organism>
<protein>
    <submittedName>
        <fullName evidence="2">Uncharacterized protein</fullName>
    </submittedName>
</protein>
<gene>
    <name evidence="2" type="ORF">J2S03_001066</name>
</gene>
<dbReference type="EMBL" id="JAUSTP010000005">
    <property type="protein sequence ID" value="MDQ0189250.1"/>
    <property type="molecule type" value="Genomic_DNA"/>
</dbReference>
<name>A0ABT9XG31_9BACL</name>
<evidence type="ECO:0000256" key="1">
    <source>
        <dbReference type="SAM" id="MobiDB-lite"/>
    </source>
</evidence>
<feature type="region of interest" description="Disordered" evidence="1">
    <location>
        <begin position="27"/>
        <end position="49"/>
    </location>
</feature>
<comment type="caution">
    <text evidence="2">The sequence shown here is derived from an EMBL/GenBank/DDBJ whole genome shotgun (WGS) entry which is preliminary data.</text>
</comment>
<accession>A0ABT9XG31</accession>
<dbReference type="Proteomes" id="UP001232973">
    <property type="component" value="Unassembled WGS sequence"/>
</dbReference>
<reference evidence="2 3" key="1">
    <citation type="submission" date="2023-07" db="EMBL/GenBank/DDBJ databases">
        <title>Genomic Encyclopedia of Type Strains, Phase IV (KMG-IV): sequencing the most valuable type-strain genomes for metagenomic binning, comparative biology and taxonomic classification.</title>
        <authorList>
            <person name="Goeker M."/>
        </authorList>
    </citation>
    <scope>NUCLEOTIDE SEQUENCE [LARGE SCALE GENOMIC DNA]</scope>
    <source>
        <strain evidence="2 3">DSM 4006</strain>
    </source>
</reference>
<dbReference type="RefSeq" id="WP_274455106.1">
    <property type="nucleotide sequence ID" value="NZ_CP067097.1"/>
</dbReference>
<evidence type="ECO:0000313" key="3">
    <source>
        <dbReference type="Proteomes" id="UP001232973"/>
    </source>
</evidence>
<proteinExistence type="predicted"/>
<keyword evidence="3" id="KW-1185">Reference proteome</keyword>
<evidence type="ECO:0000313" key="2">
    <source>
        <dbReference type="EMBL" id="MDQ0189250.1"/>
    </source>
</evidence>